<gene>
    <name evidence="1" type="ORF">BDZ94DRAFT_1275492</name>
</gene>
<keyword evidence="2" id="KW-1185">Reference proteome</keyword>
<organism evidence="1 2">
    <name type="scientific">Collybia nuda</name>
    <dbReference type="NCBI Taxonomy" id="64659"/>
    <lineage>
        <taxon>Eukaryota</taxon>
        <taxon>Fungi</taxon>
        <taxon>Dikarya</taxon>
        <taxon>Basidiomycota</taxon>
        <taxon>Agaricomycotina</taxon>
        <taxon>Agaricomycetes</taxon>
        <taxon>Agaricomycetidae</taxon>
        <taxon>Agaricales</taxon>
        <taxon>Tricholomatineae</taxon>
        <taxon>Clitocybaceae</taxon>
        <taxon>Collybia</taxon>
    </lineage>
</organism>
<name>A0A9P6CBW7_9AGAR</name>
<proteinExistence type="predicted"/>
<dbReference type="Proteomes" id="UP000807353">
    <property type="component" value="Unassembled WGS sequence"/>
</dbReference>
<evidence type="ECO:0000313" key="2">
    <source>
        <dbReference type="Proteomes" id="UP000807353"/>
    </source>
</evidence>
<evidence type="ECO:0000313" key="1">
    <source>
        <dbReference type="EMBL" id="KAF9456490.1"/>
    </source>
</evidence>
<dbReference type="EMBL" id="MU150422">
    <property type="protein sequence ID" value="KAF9456490.1"/>
    <property type="molecule type" value="Genomic_DNA"/>
</dbReference>
<sequence>MKKDWITFVFCGPDNLCSSTYEARAPVHGFVEVQGKPMRGRGSSASLLMRFV</sequence>
<protein>
    <submittedName>
        <fullName evidence="1">Uncharacterized protein</fullName>
    </submittedName>
</protein>
<dbReference type="AlphaFoldDB" id="A0A9P6CBW7"/>
<reference evidence="1" key="1">
    <citation type="submission" date="2020-11" db="EMBL/GenBank/DDBJ databases">
        <authorList>
            <consortium name="DOE Joint Genome Institute"/>
            <person name="Ahrendt S."/>
            <person name="Riley R."/>
            <person name="Andreopoulos W."/>
            <person name="Labutti K."/>
            <person name="Pangilinan J."/>
            <person name="Ruiz-Duenas F.J."/>
            <person name="Barrasa J.M."/>
            <person name="Sanchez-Garcia M."/>
            <person name="Camarero S."/>
            <person name="Miyauchi S."/>
            <person name="Serrano A."/>
            <person name="Linde D."/>
            <person name="Babiker R."/>
            <person name="Drula E."/>
            <person name="Ayuso-Fernandez I."/>
            <person name="Pacheco R."/>
            <person name="Padilla G."/>
            <person name="Ferreira P."/>
            <person name="Barriuso J."/>
            <person name="Kellner H."/>
            <person name="Castanera R."/>
            <person name="Alfaro M."/>
            <person name="Ramirez L."/>
            <person name="Pisabarro A.G."/>
            <person name="Kuo A."/>
            <person name="Tritt A."/>
            <person name="Lipzen A."/>
            <person name="He G."/>
            <person name="Yan M."/>
            <person name="Ng V."/>
            <person name="Cullen D."/>
            <person name="Martin F."/>
            <person name="Rosso M.-N."/>
            <person name="Henrissat B."/>
            <person name="Hibbett D."/>
            <person name="Martinez A.T."/>
            <person name="Grigoriev I.V."/>
        </authorList>
    </citation>
    <scope>NUCLEOTIDE SEQUENCE</scope>
    <source>
        <strain evidence="1">CBS 247.69</strain>
    </source>
</reference>
<accession>A0A9P6CBW7</accession>
<comment type="caution">
    <text evidence="1">The sequence shown here is derived from an EMBL/GenBank/DDBJ whole genome shotgun (WGS) entry which is preliminary data.</text>
</comment>